<dbReference type="GO" id="GO:0016853">
    <property type="term" value="F:isomerase activity"/>
    <property type="evidence" value="ECO:0007669"/>
    <property type="project" value="UniProtKB-KW"/>
</dbReference>
<keyword evidence="2" id="KW-0413">Isomerase</keyword>
<protein>
    <submittedName>
        <fullName evidence="2">Ketosteroid isomerase-like protein</fullName>
    </submittedName>
</protein>
<dbReference type="PANTHER" id="PTHR34003">
    <property type="entry name" value="BLL2395 PROTEIN"/>
    <property type="match status" value="1"/>
</dbReference>
<dbReference type="InterPro" id="IPR046860">
    <property type="entry name" value="SnoaL_5"/>
</dbReference>
<organism evidence="2 3">
    <name type="scientific">Aureibacter tunicatorum</name>
    <dbReference type="NCBI Taxonomy" id="866807"/>
    <lineage>
        <taxon>Bacteria</taxon>
        <taxon>Pseudomonadati</taxon>
        <taxon>Bacteroidota</taxon>
        <taxon>Cytophagia</taxon>
        <taxon>Cytophagales</taxon>
        <taxon>Persicobacteraceae</taxon>
        <taxon>Aureibacter</taxon>
    </lineage>
</organism>
<dbReference type="Pfam" id="PF20409">
    <property type="entry name" value="SnoaL_5"/>
    <property type="match status" value="1"/>
</dbReference>
<dbReference type="AlphaFoldDB" id="A0AAE3XPU9"/>
<proteinExistence type="predicted"/>
<dbReference type="RefSeq" id="WP_309941310.1">
    <property type="nucleotide sequence ID" value="NZ_AP025305.1"/>
</dbReference>
<gene>
    <name evidence="2" type="ORF">HNQ88_004008</name>
</gene>
<evidence type="ECO:0000259" key="1">
    <source>
        <dbReference type="Pfam" id="PF20409"/>
    </source>
</evidence>
<dbReference type="Gene3D" id="3.10.450.50">
    <property type="match status" value="1"/>
</dbReference>
<evidence type="ECO:0000313" key="2">
    <source>
        <dbReference type="EMBL" id="MDR6240932.1"/>
    </source>
</evidence>
<keyword evidence="3" id="KW-1185">Reference proteome</keyword>
<comment type="caution">
    <text evidence="2">The sequence shown here is derived from an EMBL/GenBank/DDBJ whole genome shotgun (WGS) entry which is preliminary data.</text>
</comment>
<dbReference type="SUPFAM" id="SSF54427">
    <property type="entry name" value="NTF2-like"/>
    <property type="match status" value="1"/>
</dbReference>
<evidence type="ECO:0000313" key="3">
    <source>
        <dbReference type="Proteomes" id="UP001185092"/>
    </source>
</evidence>
<dbReference type="Proteomes" id="UP001185092">
    <property type="component" value="Unassembled WGS sequence"/>
</dbReference>
<name>A0AAE3XPU9_9BACT</name>
<accession>A0AAE3XPU9</accession>
<dbReference type="InterPro" id="IPR032710">
    <property type="entry name" value="NTF2-like_dom_sf"/>
</dbReference>
<reference evidence="2" key="1">
    <citation type="submission" date="2023-07" db="EMBL/GenBank/DDBJ databases">
        <title>Genomic Encyclopedia of Type Strains, Phase IV (KMG-IV): sequencing the most valuable type-strain genomes for metagenomic binning, comparative biology and taxonomic classification.</title>
        <authorList>
            <person name="Goeker M."/>
        </authorList>
    </citation>
    <scope>NUCLEOTIDE SEQUENCE</scope>
    <source>
        <strain evidence="2">DSM 26174</strain>
    </source>
</reference>
<dbReference type="PANTHER" id="PTHR34003:SF2">
    <property type="entry name" value="SNOAL-LIKE DOMAIN-CONTAINING PROTEIN"/>
    <property type="match status" value="1"/>
</dbReference>
<feature type="domain" description="SnoaL-like" evidence="1">
    <location>
        <begin position="6"/>
        <end position="116"/>
    </location>
</feature>
<sequence length="118" mass="13497">MSYLEKATHLYQMIYSGELLDAFEKYYSDKVVMVESDGSVCEGKEANREREKEFIESVQSFDGGEVLSLASNELAAVTMVESTMSVTFKGGKKVDMQQVAVQYWEGDLIIKERFYYNK</sequence>
<dbReference type="EMBL" id="JAVDQD010000006">
    <property type="protein sequence ID" value="MDR6240932.1"/>
    <property type="molecule type" value="Genomic_DNA"/>
</dbReference>